<organism evidence="1 2">
    <name type="scientific">Pluteus cervinus</name>
    <dbReference type="NCBI Taxonomy" id="181527"/>
    <lineage>
        <taxon>Eukaryota</taxon>
        <taxon>Fungi</taxon>
        <taxon>Dikarya</taxon>
        <taxon>Basidiomycota</taxon>
        <taxon>Agaricomycotina</taxon>
        <taxon>Agaricomycetes</taxon>
        <taxon>Agaricomycetidae</taxon>
        <taxon>Agaricales</taxon>
        <taxon>Pluteineae</taxon>
        <taxon>Pluteaceae</taxon>
        <taxon>Pluteus</taxon>
    </lineage>
</organism>
<dbReference type="EMBL" id="ML208282">
    <property type="protein sequence ID" value="TFK72777.1"/>
    <property type="molecule type" value="Genomic_DNA"/>
</dbReference>
<keyword evidence="2" id="KW-1185">Reference proteome</keyword>
<gene>
    <name evidence="1" type="ORF">BDN72DRAFT_297584</name>
</gene>
<evidence type="ECO:0000313" key="1">
    <source>
        <dbReference type="EMBL" id="TFK72777.1"/>
    </source>
</evidence>
<dbReference type="Proteomes" id="UP000308600">
    <property type="component" value="Unassembled WGS sequence"/>
</dbReference>
<sequence length="321" mass="36459">MPWDVSSLPTPTVEDFAILLGRALHYSQPQKTQIRLGLSNGTSPFIKKLPLDGQQRFQSMHDCVRSTRFNHTFLLRYLLDNLQTVRLQQGPEPQQQIILAGFCAKYLPATIDLFVNRTTLEIGQIVIPDTAPLPAYYYQYFDPPYYMICVLYHHPYFSKFLNSRKPISASRKRVIQVLVSRIIAVASECDSMMMEPEMPPPATPLLLGLTALRAILLLRIKAGHGLSRQTQAEFLASLHRWKFQHYHDTLGLVIDNIVSILTGTPFRGSYYGGPGFSDPHDVRAELLKERKICAWPSCDSSENLRTCARCQTVCYVSNLIL</sequence>
<accession>A0ACD3B528</accession>
<proteinExistence type="predicted"/>
<evidence type="ECO:0000313" key="2">
    <source>
        <dbReference type="Proteomes" id="UP000308600"/>
    </source>
</evidence>
<reference evidence="1 2" key="1">
    <citation type="journal article" date="2019" name="Nat. Ecol. Evol.">
        <title>Megaphylogeny resolves global patterns of mushroom evolution.</title>
        <authorList>
            <person name="Varga T."/>
            <person name="Krizsan K."/>
            <person name="Foldi C."/>
            <person name="Dima B."/>
            <person name="Sanchez-Garcia M."/>
            <person name="Sanchez-Ramirez S."/>
            <person name="Szollosi G.J."/>
            <person name="Szarkandi J.G."/>
            <person name="Papp V."/>
            <person name="Albert L."/>
            <person name="Andreopoulos W."/>
            <person name="Angelini C."/>
            <person name="Antonin V."/>
            <person name="Barry K.W."/>
            <person name="Bougher N.L."/>
            <person name="Buchanan P."/>
            <person name="Buyck B."/>
            <person name="Bense V."/>
            <person name="Catcheside P."/>
            <person name="Chovatia M."/>
            <person name="Cooper J."/>
            <person name="Damon W."/>
            <person name="Desjardin D."/>
            <person name="Finy P."/>
            <person name="Geml J."/>
            <person name="Haridas S."/>
            <person name="Hughes K."/>
            <person name="Justo A."/>
            <person name="Karasinski D."/>
            <person name="Kautmanova I."/>
            <person name="Kiss B."/>
            <person name="Kocsube S."/>
            <person name="Kotiranta H."/>
            <person name="LaButti K.M."/>
            <person name="Lechner B.E."/>
            <person name="Liimatainen K."/>
            <person name="Lipzen A."/>
            <person name="Lukacs Z."/>
            <person name="Mihaltcheva S."/>
            <person name="Morgado L.N."/>
            <person name="Niskanen T."/>
            <person name="Noordeloos M.E."/>
            <person name="Ohm R.A."/>
            <person name="Ortiz-Santana B."/>
            <person name="Ovrebo C."/>
            <person name="Racz N."/>
            <person name="Riley R."/>
            <person name="Savchenko A."/>
            <person name="Shiryaev A."/>
            <person name="Soop K."/>
            <person name="Spirin V."/>
            <person name="Szebenyi C."/>
            <person name="Tomsovsky M."/>
            <person name="Tulloss R.E."/>
            <person name="Uehling J."/>
            <person name="Grigoriev I.V."/>
            <person name="Vagvolgyi C."/>
            <person name="Papp T."/>
            <person name="Martin F.M."/>
            <person name="Miettinen O."/>
            <person name="Hibbett D.S."/>
            <person name="Nagy L.G."/>
        </authorList>
    </citation>
    <scope>NUCLEOTIDE SEQUENCE [LARGE SCALE GENOMIC DNA]</scope>
    <source>
        <strain evidence="1 2">NL-1719</strain>
    </source>
</reference>
<name>A0ACD3B528_9AGAR</name>
<protein>
    <submittedName>
        <fullName evidence="1">Uncharacterized protein</fullName>
    </submittedName>
</protein>